<evidence type="ECO:0000313" key="2">
    <source>
        <dbReference type="EMBL" id="HJH10967.1"/>
    </source>
</evidence>
<dbReference type="Proteomes" id="UP000700212">
    <property type="component" value="Unassembled WGS sequence"/>
</dbReference>
<feature type="region of interest" description="Disordered" evidence="1">
    <location>
        <begin position="33"/>
        <end position="68"/>
    </location>
</feature>
<reference evidence="2" key="2">
    <citation type="submission" date="2021-09" db="EMBL/GenBank/DDBJ databases">
        <authorList>
            <person name="Gilroy R."/>
        </authorList>
    </citation>
    <scope>NUCLEOTIDE SEQUENCE</scope>
    <source>
        <strain evidence="2">CHK160-4876</strain>
    </source>
</reference>
<evidence type="ECO:0000256" key="1">
    <source>
        <dbReference type="SAM" id="MobiDB-lite"/>
    </source>
</evidence>
<feature type="compositionally biased region" description="Acidic residues" evidence="1">
    <location>
        <begin position="59"/>
        <end position="68"/>
    </location>
</feature>
<reference evidence="2" key="1">
    <citation type="journal article" date="2021" name="PeerJ">
        <title>Extensive microbial diversity within the chicken gut microbiome revealed by metagenomics and culture.</title>
        <authorList>
            <person name="Gilroy R."/>
            <person name="Ravi A."/>
            <person name="Getino M."/>
            <person name="Pursley I."/>
            <person name="Horton D.L."/>
            <person name="Alikhan N.F."/>
            <person name="Baker D."/>
            <person name="Gharbi K."/>
            <person name="Hall N."/>
            <person name="Watson M."/>
            <person name="Adriaenssens E.M."/>
            <person name="Foster-Nyarko E."/>
            <person name="Jarju S."/>
            <person name="Secka A."/>
            <person name="Antonio M."/>
            <person name="Oren A."/>
            <person name="Chaudhuri R.R."/>
            <person name="La Ragione R."/>
            <person name="Hildebrand F."/>
            <person name="Pallen M.J."/>
        </authorList>
    </citation>
    <scope>NUCLEOTIDE SEQUENCE</scope>
    <source>
        <strain evidence="2">CHK160-4876</strain>
    </source>
</reference>
<comment type="caution">
    <text evidence="2">The sequence shown here is derived from an EMBL/GenBank/DDBJ whole genome shotgun (WGS) entry which is preliminary data.</text>
</comment>
<accession>A0A921T4X6</accession>
<organism evidence="2 3">
    <name type="scientific">Metalysinibacillus jejuensis</name>
    <dbReference type="NCBI Taxonomy" id="914327"/>
    <lineage>
        <taxon>Bacteria</taxon>
        <taxon>Bacillati</taxon>
        <taxon>Bacillota</taxon>
        <taxon>Bacilli</taxon>
        <taxon>Bacillales</taxon>
        <taxon>Caryophanaceae</taxon>
        <taxon>Metalysinibacillus</taxon>
    </lineage>
</organism>
<sequence>MKSIRTEWQVRCAFNSFCKQVLKHEAVDAYNQRRKHQAQESTFSDLTPQEENQLFTLDSYEEDENRSD</sequence>
<proteinExistence type="predicted"/>
<protein>
    <submittedName>
        <fullName evidence="2">Uncharacterized protein</fullName>
    </submittedName>
</protein>
<dbReference type="EMBL" id="DYTV01000056">
    <property type="protein sequence ID" value="HJH10967.1"/>
    <property type="molecule type" value="Genomic_DNA"/>
</dbReference>
<dbReference type="AlphaFoldDB" id="A0A921T4X6"/>
<name>A0A921T4X6_9BACL</name>
<evidence type="ECO:0000313" key="3">
    <source>
        <dbReference type="Proteomes" id="UP000700212"/>
    </source>
</evidence>
<feature type="compositionally biased region" description="Polar residues" evidence="1">
    <location>
        <begin position="39"/>
        <end position="56"/>
    </location>
</feature>
<gene>
    <name evidence="2" type="ORF">K8V30_04595</name>
</gene>